<dbReference type="OrthoDB" id="3199367at2759"/>
<proteinExistence type="predicted"/>
<sequence length="141" mass="14934">MMFKSFIAVLAAASAVVAGPVTRATLDVWDPKITNPTAGQVWAIGNKQLVAWDLNSIPSSEYNKTGMLLLGYIANDSENLDIKHPLATGFSIGDGNVTVTVPEVQERDNYVVALLGDSGNISPQFSIITAPVPSTLSDSDQ</sequence>
<dbReference type="Proteomes" id="UP000292702">
    <property type="component" value="Unassembled WGS sequence"/>
</dbReference>
<keyword evidence="3" id="KW-1185">Reference proteome</keyword>
<dbReference type="STRING" id="92696.A0A4R0RRL7"/>
<protein>
    <submittedName>
        <fullName evidence="2">Uncharacterized protein</fullName>
    </submittedName>
</protein>
<organism evidence="2 3">
    <name type="scientific">Steccherinum ochraceum</name>
    <dbReference type="NCBI Taxonomy" id="92696"/>
    <lineage>
        <taxon>Eukaryota</taxon>
        <taxon>Fungi</taxon>
        <taxon>Dikarya</taxon>
        <taxon>Basidiomycota</taxon>
        <taxon>Agaricomycotina</taxon>
        <taxon>Agaricomycetes</taxon>
        <taxon>Polyporales</taxon>
        <taxon>Steccherinaceae</taxon>
        <taxon>Steccherinum</taxon>
    </lineage>
</organism>
<evidence type="ECO:0000256" key="1">
    <source>
        <dbReference type="SAM" id="SignalP"/>
    </source>
</evidence>
<reference evidence="2 3" key="1">
    <citation type="submission" date="2018-11" db="EMBL/GenBank/DDBJ databases">
        <title>Genome assembly of Steccherinum ochraceum LE-BIN_3174, the white-rot fungus of the Steccherinaceae family (The Residual Polyporoid clade, Polyporales, Basidiomycota).</title>
        <authorList>
            <person name="Fedorova T.V."/>
            <person name="Glazunova O.A."/>
            <person name="Landesman E.O."/>
            <person name="Moiseenko K.V."/>
            <person name="Psurtseva N.V."/>
            <person name="Savinova O.S."/>
            <person name="Shakhova N.V."/>
            <person name="Tyazhelova T.V."/>
            <person name="Vasina D.V."/>
        </authorList>
    </citation>
    <scope>NUCLEOTIDE SEQUENCE [LARGE SCALE GENOMIC DNA]</scope>
    <source>
        <strain evidence="2 3">LE-BIN_3174</strain>
    </source>
</reference>
<feature type="chain" id="PRO_5020302299" evidence="1">
    <location>
        <begin position="19"/>
        <end position="141"/>
    </location>
</feature>
<keyword evidence="1" id="KW-0732">Signal</keyword>
<dbReference type="EMBL" id="RWJN01000031">
    <property type="protein sequence ID" value="TCD69893.1"/>
    <property type="molecule type" value="Genomic_DNA"/>
</dbReference>
<evidence type="ECO:0000313" key="3">
    <source>
        <dbReference type="Proteomes" id="UP000292702"/>
    </source>
</evidence>
<name>A0A4R0RRL7_9APHY</name>
<feature type="signal peptide" evidence="1">
    <location>
        <begin position="1"/>
        <end position="18"/>
    </location>
</feature>
<accession>A0A4R0RRL7</accession>
<comment type="caution">
    <text evidence="2">The sequence shown here is derived from an EMBL/GenBank/DDBJ whole genome shotgun (WGS) entry which is preliminary data.</text>
</comment>
<dbReference type="AlphaFoldDB" id="A0A4R0RRL7"/>
<gene>
    <name evidence="2" type="ORF">EIP91_005717</name>
</gene>
<evidence type="ECO:0000313" key="2">
    <source>
        <dbReference type="EMBL" id="TCD69893.1"/>
    </source>
</evidence>